<organism evidence="1 2">
    <name type="scientific">Pygoscelis adeliae</name>
    <name type="common">Adelie penguin</name>
    <dbReference type="NCBI Taxonomy" id="9238"/>
    <lineage>
        <taxon>Eukaryota</taxon>
        <taxon>Metazoa</taxon>
        <taxon>Chordata</taxon>
        <taxon>Craniata</taxon>
        <taxon>Vertebrata</taxon>
        <taxon>Euteleostomi</taxon>
        <taxon>Archelosauria</taxon>
        <taxon>Archosauria</taxon>
        <taxon>Dinosauria</taxon>
        <taxon>Saurischia</taxon>
        <taxon>Theropoda</taxon>
        <taxon>Coelurosauria</taxon>
        <taxon>Aves</taxon>
        <taxon>Neognathae</taxon>
        <taxon>Neoaves</taxon>
        <taxon>Aequornithes</taxon>
        <taxon>Sphenisciformes</taxon>
        <taxon>Spheniscidae</taxon>
        <taxon>Pygoscelis</taxon>
    </lineage>
</organism>
<accession>A0A093QTD0</accession>
<dbReference type="Proteomes" id="UP000054081">
    <property type="component" value="Unassembled WGS sequence"/>
</dbReference>
<sequence length="138" mass="15657">MLLRSGRKKPYEVSVRGRQSVKRQSLLRTVKTASGKSAHFLLVFSLRETLKCYILTEDSKTVHFDIDEDGHHEISTKDSQSHEDIAWLSVFTRNEPTVTGKTAVGIEDSKNLVILTQRSKLNEFVLLCKGKKQLSLKV</sequence>
<evidence type="ECO:0000313" key="2">
    <source>
        <dbReference type="Proteomes" id="UP000054081"/>
    </source>
</evidence>
<dbReference type="EMBL" id="KL224618">
    <property type="protein sequence ID" value="KFW61994.1"/>
    <property type="molecule type" value="Genomic_DNA"/>
</dbReference>
<evidence type="ECO:0000313" key="1">
    <source>
        <dbReference type="EMBL" id="KFW61994.1"/>
    </source>
</evidence>
<proteinExistence type="predicted"/>
<keyword evidence="2" id="KW-1185">Reference proteome</keyword>
<protein>
    <submittedName>
        <fullName evidence="1">Uncharacterized protein</fullName>
    </submittedName>
</protein>
<name>A0A093QTD0_PYGAD</name>
<reference evidence="1 2" key="1">
    <citation type="submission" date="2014-04" db="EMBL/GenBank/DDBJ databases">
        <title>Genome evolution of avian class.</title>
        <authorList>
            <person name="Zhang G."/>
            <person name="Li C."/>
        </authorList>
    </citation>
    <scope>NUCLEOTIDE SEQUENCE [LARGE SCALE GENOMIC DNA]</scope>
    <source>
        <strain evidence="1">BGI_AS28</strain>
    </source>
</reference>
<feature type="non-terminal residue" evidence="1">
    <location>
        <position position="138"/>
    </location>
</feature>
<dbReference type="Gene3D" id="2.80.10.50">
    <property type="match status" value="1"/>
</dbReference>
<dbReference type="AlphaFoldDB" id="A0A093QTD0"/>
<gene>
    <name evidence="1" type="ORF">AS28_11579</name>
</gene>